<dbReference type="AlphaFoldDB" id="A0A072UCQ6"/>
<dbReference type="HOGENOM" id="CLU_2658222_0_0_1"/>
<evidence type="ECO:0000313" key="2">
    <source>
        <dbReference type="EnsemblPlants" id="KEH27367"/>
    </source>
</evidence>
<proteinExistence type="predicted"/>
<dbReference type="Proteomes" id="UP000002051">
    <property type="component" value="Chromosome 5"/>
</dbReference>
<keyword evidence="3" id="KW-1185">Reference proteome</keyword>
<protein>
    <submittedName>
        <fullName evidence="1 2">Uncharacterized protein</fullName>
    </submittedName>
</protein>
<gene>
    <name evidence="1" type="ordered locus">MTR_5g007175</name>
</gene>
<dbReference type="EnsemblPlants" id="KEH27367">
    <property type="protein sequence ID" value="KEH27367"/>
    <property type="gene ID" value="MTR_5g007175"/>
</dbReference>
<reference evidence="1 3" key="1">
    <citation type="journal article" date="2011" name="Nature">
        <title>The Medicago genome provides insight into the evolution of rhizobial symbioses.</title>
        <authorList>
            <person name="Young N.D."/>
            <person name="Debelle F."/>
            <person name="Oldroyd G.E."/>
            <person name="Geurts R."/>
            <person name="Cannon S.B."/>
            <person name="Udvardi M.K."/>
            <person name="Benedito V.A."/>
            <person name="Mayer K.F."/>
            <person name="Gouzy J."/>
            <person name="Schoof H."/>
            <person name="Van de Peer Y."/>
            <person name="Proost S."/>
            <person name="Cook D.R."/>
            <person name="Meyers B.C."/>
            <person name="Spannagl M."/>
            <person name="Cheung F."/>
            <person name="De Mita S."/>
            <person name="Krishnakumar V."/>
            <person name="Gundlach H."/>
            <person name="Zhou S."/>
            <person name="Mudge J."/>
            <person name="Bharti A.K."/>
            <person name="Murray J.D."/>
            <person name="Naoumkina M.A."/>
            <person name="Rosen B."/>
            <person name="Silverstein K.A."/>
            <person name="Tang H."/>
            <person name="Rombauts S."/>
            <person name="Zhao P.X."/>
            <person name="Zhou P."/>
            <person name="Barbe V."/>
            <person name="Bardou P."/>
            <person name="Bechner M."/>
            <person name="Bellec A."/>
            <person name="Berger A."/>
            <person name="Berges H."/>
            <person name="Bidwell S."/>
            <person name="Bisseling T."/>
            <person name="Choisne N."/>
            <person name="Couloux A."/>
            <person name="Denny R."/>
            <person name="Deshpande S."/>
            <person name="Dai X."/>
            <person name="Doyle J.J."/>
            <person name="Dudez A.M."/>
            <person name="Farmer A.D."/>
            <person name="Fouteau S."/>
            <person name="Franken C."/>
            <person name="Gibelin C."/>
            <person name="Gish J."/>
            <person name="Goldstein S."/>
            <person name="Gonzalez A.J."/>
            <person name="Green P.J."/>
            <person name="Hallab A."/>
            <person name="Hartog M."/>
            <person name="Hua A."/>
            <person name="Humphray S.J."/>
            <person name="Jeong D.H."/>
            <person name="Jing Y."/>
            <person name="Jocker A."/>
            <person name="Kenton S.M."/>
            <person name="Kim D.J."/>
            <person name="Klee K."/>
            <person name="Lai H."/>
            <person name="Lang C."/>
            <person name="Lin S."/>
            <person name="Macmil S.L."/>
            <person name="Magdelenat G."/>
            <person name="Matthews L."/>
            <person name="McCorrison J."/>
            <person name="Monaghan E.L."/>
            <person name="Mun J.H."/>
            <person name="Najar F.Z."/>
            <person name="Nicholson C."/>
            <person name="Noirot C."/>
            <person name="O'Bleness M."/>
            <person name="Paule C.R."/>
            <person name="Poulain J."/>
            <person name="Prion F."/>
            <person name="Qin B."/>
            <person name="Qu C."/>
            <person name="Retzel E.F."/>
            <person name="Riddle C."/>
            <person name="Sallet E."/>
            <person name="Samain S."/>
            <person name="Samson N."/>
            <person name="Sanders I."/>
            <person name="Saurat O."/>
            <person name="Scarpelli C."/>
            <person name="Schiex T."/>
            <person name="Segurens B."/>
            <person name="Severin A.J."/>
            <person name="Sherrier D.J."/>
            <person name="Shi R."/>
            <person name="Sims S."/>
            <person name="Singer S.R."/>
            <person name="Sinharoy S."/>
            <person name="Sterck L."/>
            <person name="Viollet A."/>
            <person name="Wang B.B."/>
            <person name="Wang K."/>
            <person name="Wang M."/>
            <person name="Wang X."/>
            <person name="Warfsmann J."/>
            <person name="Weissenbach J."/>
            <person name="White D.D."/>
            <person name="White J.D."/>
            <person name="Wiley G.B."/>
            <person name="Wincker P."/>
            <person name="Xing Y."/>
            <person name="Yang L."/>
            <person name="Yao Z."/>
            <person name="Ying F."/>
            <person name="Zhai J."/>
            <person name="Zhou L."/>
            <person name="Zuber A."/>
            <person name="Denarie J."/>
            <person name="Dixon R.A."/>
            <person name="May G.D."/>
            <person name="Schwartz D.C."/>
            <person name="Rogers J."/>
            <person name="Quetier F."/>
            <person name="Town C.D."/>
            <person name="Roe B.A."/>
        </authorList>
    </citation>
    <scope>NUCLEOTIDE SEQUENCE [LARGE SCALE GENOMIC DNA]</scope>
    <source>
        <strain evidence="1">A17</strain>
        <strain evidence="2 3">cv. Jemalong A17</strain>
    </source>
</reference>
<reference evidence="1 3" key="2">
    <citation type="journal article" date="2014" name="BMC Genomics">
        <title>An improved genome release (version Mt4.0) for the model legume Medicago truncatula.</title>
        <authorList>
            <person name="Tang H."/>
            <person name="Krishnakumar V."/>
            <person name="Bidwell S."/>
            <person name="Rosen B."/>
            <person name="Chan A."/>
            <person name="Zhou S."/>
            <person name="Gentzbittel L."/>
            <person name="Childs K.L."/>
            <person name="Yandell M."/>
            <person name="Gundlach H."/>
            <person name="Mayer K.F."/>
            <person name="Schwartz D.C."/>
            <person name="Town C.D."/>
        </authorList>
    </citation>
    <scope>GENOME REANNOTATION</scope>
    <source>
        <strain evidence="1">A17</strain>
        <strain evidence="2 3">cv. Jemalong A17</strain>
    </source>
</reference>
<sequence length="76" mass="8769">MTLAQRPSIWKNSFLILISCRTTQLNHIDKYHSDISIKRTMQLTYLRPTLLIEGVPESFNYYECGRVSEVSGVFAS</sequence>
<accession>A0A072UCQ6</accession>
<evidence type="ECO:0000313" key="1">
    <source>
        <dbReference type="EMBL" id="KEH27367.1"/>
    </source>
</evidence>
<evidence type="ECO:0000313" key="3">
    <source>
        <dbReference type="Proteomes" id="UP000002051"/>
    </source>
</evidence>
<name>A0A072UCQ6_MEDTR</name>
<reference evidence="2" key="3">
    <citation type="submission" date="2015-04" db="UniProtKB">
        <authorList>
            <consortium name="EnsemblPlants"/>
        </authorList>
    </citation>
    <scope>IDENTIFICATION</scope>
    <source>
        <strain evidence="2">cv. Jemalong A17</strain>
    </source>
</reference>
<dbReference type="EMBL" id="CM001221">
    <property type="protein sequence ID" value="KEH27367.1"/>
    <property type="molecule type" value="Genomic_DNA"/>
</dbReference>
<organism evidence="1 3">
    <name type="scientific">Medicago truncatula</name>
    <name type="common">Barrel medic</name>
    <name type="synonym">Medicago tribuloides</name>
    <dbReference type="NCBI Taxonomy" id="3880"/>
    <lineage>
        <taxon>Eukaryota</taxon>
        <taxon>Viridiplantae</taxon>
        <taxon>Streptophyta</taxon>
        <taxon>Embryophyta</taxon>
        <taxon>Tracheophyta</taxon>
        <taxon>Spermatophyta</taxon>
        <taxon>Magnoliopsida</taxon>
        <taxon>eudicotyledons</taxon>
        <taxon>Gunneridae</taxon>
        <taxon>Pentapetalae</taxon>
        <taxon>rosids</taxon>
        <taxon>fabids</taxon>
        <taxon>Fabales</taxon>
        <taxon>Fabaceae</taxon>
        <taxon>Papilionoideae</taxon>
        <taxon>50 kb inversion clade</taxon>
        <taxon>NPAAA clade</taxon>
        <taxon>Hologalegina</taxon>
        <taxon>IRL clade</taxon>
        <taxon>Trifolieae</taxon>
        <taxon>Medicago</taxon>
    </lineage>
</organism>